<dbReference type="Gene3D" id="2.60.40.680">
    <property type="match status" value="1"/>
</dbReference>
<dbReference type="InterPro" id="IPR002102">
    <property type="entry name" value="Cohesin_dom"/>
</dbReference>
<feature type="compositionally biased region" description="Low complexity" evidence="1">
    <location>
        <begin position="362"/>
        <end position="375"/>
    </location>
</feature>
<evidence type="ECO:0000259" key="3">
    <source>
        <dbReference type="Pfam" id="PF00963"/>
    </source>
</evidence>
<feature type="domain" description="Cohesin" evidence="3">
    <location>
        <begin position="57"/>
        <end position="151"/>
    </location>
</feature>
<dbReference type="EMBL" id="MT631686">
    <property type="protein sequence ID" value="QNO57357.1"/>
    <property type="molecule type" value="Genomic_DNA"/>
</dbReference>
<reference evidence="4" key="1">
    <citation type="submission" date="2020-06" db="EMBL/GenBank/DDBJ databases">
        <title>Unique genomic features of the anaerobic methanotrophic archaea.</title>
        <authorList>
            <person name="Chadwick G.L."/>
            <person name="Skennerton C.T."/>
            <person name="Laso-Perez R."/>
            <person name="Leu A.O."/>
            <person name="Speth D.R."/>
            <person name="Yu H."/>
            <person name="Morgan-Lang C."/>
            <person name="Hatzenpichler R."/>
            <person name="Goudeau D."/>
            <person name="Malmstrom R."/>
            <person name="Brazelton W.J."/>
            <person name="Woyke T."/>
            <person name="Hallam S.J."/>
            <person name="Tyson G.W."/>
            <person name="Wegener G."/>
            <person name="Boetius A."/>
            <person name="Orphan V."/>
        </authorList>
    </citation>
    <scope>NUCLEOTIDE SEQUENCE</scope>
</reference>
<dbReference type="CDD" id="cd08547">
    <property type="entry name" value="Type_II_cohesin"/>
    <property type="match status" value="1"/>
</dbReference>
<dbReference type="AlphaFoldDB" id="A0A7G9ZAS3"/>
<sequence>MRKSEEERCNNVRTALINSIVICLAAVIISSLAISGLSAQETGETVEVRVTPESEYVEEGATFSVTLDVDDVTDLETGQFDLSFDSDVLELKDVEEGSLGGETLPIVIENLVDAGTVRVVCVVSEETASGSGHLAKVTFNAIGAEGKTSRLDISDGELSDTGTIWFYIDEKFRDVFNGGEIPDEVEEKLKSRERTLEDPTVEVIEKDKKWKITDKRVYMVIAKDNKLKIQDTGEIFTNWVNAEITVGGVDDEEEEGEEVSEEVITPGSPKITVSKPAEAVVGNVVRELRAFNICVNQIADISWQINGSVVQTNESVTEASFTKSAVIGSWNVSTIATNTTTGLSDTHTWIWHVTLTATPSPTLAPRVTPAPTRAPGVTPTPKPTAITRPTTKLKSTPTPTPTTKPAGFEVIFAIAMLAIAFLWVRKR</sequence>
<evidence type="ECO:0000256" key="2">
    <source>
        <dbReference type="SAM" id="Phobius"/>
    </source>
</evidence>
<organism evidence="4">
    <name type="scientific">Candidatus Methanophaga sp. ANME-1 ERB7</name>
    <dbReference type="NCBI Taxonomy" id="2759913"/>
    <lineage>
        <taxon>Archaea</taxon>
        <taxon>Methanobacteriati</taxon>
        <taxon>Methanobacteriota</taxon>
        <taxon>Stenosarchaea group</taxon>
        <taxon>Methanomicrobia</taxon>
        <taxon>Candidatus Methanophagales</taxon>
        <taxon>Candidatus Methanophagaceae</taxon>
        <taxon>Candidatus Methanophaga</taxon>
    </lineage>
</organism>
<keyword evidence="2" id="KW-0472">Membrane</keyword>
<accession>A0A7G9ZAS3</accession>
<keyword evidence="2" id="KW-0812">Transmembrane</keyword>
<proteinExistence type="predicted"/>
<dbReference type="GO" id="GO:0000272">
    <property type="term" value="P:polysaccharide catabolic process"/>
    <property type="evidence" value="ECO:0007669"/>
    <property type="project" value="InterPro"/>
</dbReference>
<evidence type="ECO:0000256" key="1">
    <source>
        <dbReference type="SAM" id="MobiDB-lite"/>
    </source>
</evidence>
<feature type="transmembrane region" description="Helical" evidence="2">
    <location>
        <begin position="406"/>
        <end position="424"/>
    </location>
</feature>
<gene>
    <name evidence="4" type="ORF">DPOOOCMC_00015</name>
</gene>
<dbReference type="GO" id="GO:0030246">
    <property type="term" value="F:carbohydrate binding"/>
    <property type="evidence" value="ECO:0007669"/>
    <property type="project" value="InterPro"/>
</dbReference>
<feature type="region of interest" description="Disordered" evidence="1">
    <location>
        <begin position="362"/>
        <end position="401"/>
    </location>
</feature>
<feature type="compositionally biased region" description="Low complexity" evidence="1">
    <location>
        <begin position="387"/>
        <end position="401"/>
    </location>
</feature>
<dbReference type="Pfam" id="PF00963">
    <property type="entry name" value="Cohesin"/>
    <property type="match status" value="1"/>
</dbReference>
<protein>
    <recommendedName>
        <fullName evidence="3">Cohesin domain-containing protein</fullName>
    </recommendedName>
</protein>
<keyword evidence="2" id="KW-1133">Transmembrane helix</keyword>
<feature type="transmembrane region" description="Helical" evidence="2">
    <location>
        <begin position="12"/>
        <end position="34"/>
    </location>
</feature>
<evidence type="ECO:0000313" key="4">
    <source>
        <dbReference type="EMBL" id="QNO57357.1"/>
    </source>
</evidence>
<name>A0A7G9ZAS3_9EURY</name>
<dbReference type="InterPro" id="IPR008965">
    <property type="entry name" value="CBM2/CBM3_carb-bd_dom_sf"/>
</dbReference>
<dbReference type="SUPFAM" id="SSF49384">
    <property type="entry name" value="Carbohydrate-binding domain"/>
    <property type="match status" value="1"/>
</dbReference>